<evidence type="ECO:0000313" key="2">
    <source>
        <dbReference type="Proteomes" id="UP001229421"/>
    </source>
</evidence>
<protein>
    <submittedName>
        <fullName evidence="1">Uncharacterized protein</fullName>
    </submittedName>
</protein>
<dbReference type="EMBL" id="JAUHHV010000002">
    <property type="protein sequence ID" value="KAK1433252.1"/>
    <property type="molecule type" value="Genomic_DNA"/>
</dbReference>
<keyword evidence="2" id="KW-1185">Reference proteome</keyword>
<accession>A0AAD8L1W1</accession>
<dbReference type="AlphaFoldDB" id="A0AAD8L1W1"/>
<evidence type="ECO:0000313" key="1">
    <source>
        <dbReference type="EMBL" id="KAK1433252.1"/>
    </source>
</evidence>
<proteinExistence type="predicted"/>
<dbReference type="Proteomes" id="UP001229421">
    <property type="component" value="Unassembled WGS sequence"/>
</dbReference>
<organism evidence="1 2">
    <name type="scientific">Tagetes erecta</name>
    <name type="common">African marigold</name>
    <dbReference type="NCBI Taxonomy" id="13708"/>
    <lineage>
        <taxon>Eukaryota</taxon>
        <taxon>Viridiplantae</taxon>
        <taxon>Streptophyta</taxon>
        <taxon>Embryophyta</taxon>
        <taxon>Tracheophyta</taxon>
        <taxon>Spermatophyta</taxon>
        <taxon>Magnoliopsida</taxon>
        <taxon>eudicotyledons</taxon>
        <taxon>Gunneridae</taxon>
        <taxon>Pentapetalae</taxon>
        <taxon>asterids</taxon>
        <taxon>campanulids</taxon>
        <taxon>Asterales</taxon>
        <taxon>Asteraceae</taxon>
        <taxon>Asteroideae</taxon>
        <taxon>Heliantheae alliance</taxon>
        <taxon>Tageteae</taxon>
        <taxon>Tagetes</taxon>
    </lineage>
</organism>
<comment type="caution">
    <text evidence="1">The sequence shown here is derived from an EMBL/GenBank/DDBJ whole genome shotgun (WGS) entry which is preliminary data.</text>
</comment>
<reference evidence="1" key="1">
    <citation type="journal article" date="2023" name="bioRxiv">
        <title>Improved chromosome-level genome assembly for marigold (Tagetes erecta).</title>
        <authorList>
            <person name="Jiang F."/>
            <person name="Yuan L."/>
            <person name="Wang S."/>
            <person name="Wang H."/>
            <person name="Xu D."/>
            <person name="Wang A."/>
            <person name="Fan W."/>
        </authorList>
    </citation>
    <scope>NUCLEOTIDE SEQUENCE</scope>
    <source>
        <strain evidence="1">WSJ</strain>
        <tissue evidence="1">Leaf</tissue>
    </source>
</reference>
<name>A0AAD8L1W1_TARER</name>
<sequence>MRHCCRFPVVASRDPSCSFMHALHIVYMVLLPFIDDSERVVAVYATIDRRGARVIKDEKAVCNQQNHDSEMRLSFEIDLLKRNINTQSNGFFAFEIH</sequence>
<gene>
    <name evidence="1" type="ORF">QVD17_10161</name>
</gene>